<evidence type="ECO:0000256" key="1">
    <source>
        <dbReference type="ARBA" id="ARBA00006890"/>
    </source>
</evidence>
<dbReference type="Gene3D" id="3.90.550.10">
    <property type="entry name" value="Spore Coat Polysaccharide Biosynthesis Protein SpsA, Chain A"/>
    <property type="match status" value="1"/>
</dbReference>
<feature type="domain" description="Nucleotidyl transferase" evidence="7">
    <location>
        <begin position="19"/>
        <end position="275"/>
    </location>
</feature>
<evidence type="ECO:0000313" key="8">
    <source>
        <dbReference type="EMBL" id="ORA69108.1"/>
    </source>
</evidence>
<evidence type="ECO:0000256" key="5">
    <source>
        <dbReference type="ARBA" id="ARBA00048128"/>
    </source>
</evidence>
<comment type="caution">
    <text evidence="8">The sequence shown here is derived from an EMBL/GenBank/DDBJ whole genome shotgun (WGS) entry which is preliminary data.</text>
</comment>
<dbReference type="GO" id="GO:0003983">
    <property type="term" value="F:UTP:glucose-1-phosphate uridylyltransferase activity"/>
    <property type="evidence" value="ECO:0007669"/>
    <property type="project" value="UniProtKB-EC"/>
</dbReference>
<proteinExistence type="inferred from homology"/>
<reference evidence="8 9" key="1">
    <citation type="submission" date="2017-02" db="EMBL/GenBank/DDBJ databases">
        <title>The new phylogeny of genus Mycobacterium.</title>
        <authorList>
            <person name="Tortoli E."/>
            <person name="Trovato A."/>
            <person name="Cirillo D.M."/>
        </authorList>
    </citation>
    <scope>NUCLEOTIDE SEQUENCE [LARGE SCALE GENOMIC DNA]</scope>
    <source>
        <strain evidence="8 9">FI-09383</strain>
    </source>
</reference>
<organism evidence="8 9">
    <name type="scientific">Mycolicibacterium elephantis</name>
    <dbReference type="NCBI Taxonomy" id="81858"/>
    <lineage>
        <taxon>Bacteria</taxon>
        <taxon>Bacillati</taxon>
        <taxon>Actinomycetota</taxon>
        <taxon>Actinomycetes</taxon>
        <taxon>Mycobacteriales</taxon>
        <taxon>Mycobacteriaceae</taxon>
        <taxon>Mycolicibacterium</taxon>
    </lineage>
</organism>
<dbReference type="InterPro" id="IPR029044">
    <property type="entry name" value="Nucleotide-diphossugar_trans"/>
</dbReference>
<dbReference type="EC" id="2.7.7.9" evidence="2"/>
<dbReference type="STRING" id="81858.BST23_00085"/>
<dbReference type="InterPro" id="IPR005835">
    <property type="entry name" value="NTP_transferase_dom"/>
</dbReference>
<comment type="similarity">
    <text evidence="1">Belongs to the UDPGP type 2 family.</text>
</comment>
<keyword evidence="4" id="KW-0548">Nucleotidyltransferase</keyword>
<evidence type="ECO:0000256" key="3">
    <source>
        <dbReference type="ARBA" id="ARBA00022679"/>
    </source>
</evidence>
<dbReference type="InterPro" id="IPR005771">
    <property type="entry name" value="GalU_uridylyltTrfase_bac/arc"/>
</dbReference>
<keyword evidence="3" id="KW-0808">Transferase</keyword>
<dbReference type="SUPFAM" id="SSF53448">
    <property type="entry name" value="Nucleotide-diphospho-sugar transferases"/>
    <property type="match status" value="1"/>
</dbReference>
<comment type="catalytic activity">
    <reaction evidence="5">
        <text>alpha-D-glucose 1-phosphate + UTP + H(+) = UDP-alpha-D-glucose + diphosphate</text>
        <dbReference type="Rhea" id="RHEA:19889"/>
        <dbReference type="ChEBI" id="CHEBI:15378"/>
        <dbReference type="ChEBI" id="CHEBI:33019"/>
        <dbReference type="ChEBI" id="CHEBI:46398"/>
        <dbReference type="ChEBI" id="CHEBI:58601"/>
        <dbReference type="ChEBI" id="CHEBI:58885"/>
        <dbReference type="EC" id="2.7.7.9"/>
    </reaction>
</comment>
<dbReference type="PANTHER" id="PTHR43197:SF1">
    <property type="entry name" value="UTP--GLUCOSE-1-PHOSPHATE URIDYLYLTRANSFERASE"/>
    <property type="match status" value="1"/>
</dbReference>
<evidence type="ECO:0000259" key="7">
    <source>
        <dbReference type="Pfam" id="PF00483"/>
    </source>
</evidence>
<feature type="region of interest" description="Disordered" evidence="6">
    <location>
        <begin position="300"/>
        <end position="333"/>
    </location>
</feature>
<evidence type="ECO:0000313" key="9">
    <source>
        <dbReference type="Proteomes" id="UP000192772"/>
    </source>
</evidence>
<evidence type="ECO:0000256" key="2">
    <source>
        <dbReference type="ARBA" id="ARBA00012415"/>
    </source>
</evidence>
<protein>
    <recommendedName>
        <fullName evidence="2">UTP--glucose-1-phosphate uridylyltransferase</fullName>
        <ecNumber evidence="2">2.7.7.9</ecNumber>
    </recommendedName>
</protein>
<sequence length="333" mass="35196">MPQRVTHPGGTGSGAPRTAIVPAGGLGTRFLPATKTVPKELLPVLTTPAIELVATEAAQAGARRLLVVTSPSKDTLVAKAIADMARRGVPKTTGTGTVPLATVVQPQPVGLGDALKCVEPLLSPDEDGVFVLLPDAVLTPPGALVAMTTVREKFGGSVLCAVEVPPSRVSAYGVLDLEAAHDGSTREALRAKGIVEKPEASDAPSRFVAAGRYLLDRSVFDALRRTKIGSGGELQLTDAIALLIDEGHPVRAVVHHGYLHDLGNPLGYLEASVDVALDSHGYVSGLRQWLIDRLGDAPRITRSRTRTPAGQARRSKQDRPQRMVQASKSRRWQ</sequence>
<gene>
    <name evidence="8" type="ORF">BST23_00085</name>
</gene>
<evidence type="ECO:0000256" key="4">
    <source>
        <dbReference type="ARBA" id="ARBA00022695"/>
    </source>
</evidence>
<accession>A0A1X0D9U0</accession>
<evidence type="ECO:0000256" key="6">
    <source>
        <dbReference type="SAM" id="MobiDB-lite"/>
    </source>
</evidence>
<dbReference type="GO" id="GO:0006011">
    <property type="term" value="P:UDP-alpha-D-glucose metabolic process"/>
    <property type="evidence" value="ECO:0007669"/>
    <property type="project" value="InterPro"/>
</dbReference>
<dbReference type="Pfam" id="PF00483">
    <property type="entry name" value="NTP_transferase"/>
    <property type="match status" value="1"/>
</dbReference>
<dbReference type="EMBL" id="MVHP01000001">
    <property type="protein sequence ID" value="ORA69108.1"/>
    <property type="molecule type" value="Genomic_DNA"/>
</dbReference>
<dbReference type="AlphaFoldDB" id="A0A1X0D9U0"/>
<dbReference type="Proteomes" id="UP000192772">
    <property type="component" value="Unassembled WGS sequence"/>
</dbReference>
<name>A0A1X0D9U0_9MYCO</name>
<dbReference type="PANTHER" id="PTHR43197">
    <property type="entry name" value="UTP--GLUCOSE-1-PHOSPHATE URIDYLYLTRANSFERASE"/>
    <property type="match status" value="1"/>
</dbReference>